<dbReference type="Proteomes" id="UP000823388">
    <property type="component" value="Chromosome 8N"/>
</dbReference>
<evidence type="ECO:0000313" key="2">
    <source>
        <dbReference type="EMBL" id="KAG2556911.1"/>
    </source>
</evidence>
<organism evidence="2 3">
    <name type="scientific">Panicum virgatum</name>
    <name type="common">Blackwell switchgrass</name>
    <dbReference type="NCBI Taxonomy" id="38727"/>
    <lineage>
        <taxon>Eukaryota</taxon>
        <taxon>Viridiplantae</taxon>
        <taxon>Streptophyta</taxon>
        <taxon>Embryophyta</taxon>
        <taxon>Tracheophyta</taxon>
        <taxon>Spermatophyta</taxon>
        <taxon>Magnoliopsida</taxon>
        <taxon>Liliopsida</taxon>
        <taxon>Poales</taxon>
        <taxon>Poaceae</taxon>
        <taxon>PACMAD clade</taxon>
        <taxon>Panicoideae</taxon>
        <taxon>Panicodae</taxon>
        <taxon>Paniceae</taxon>
        <taxon>Panicinae</taxon>
        <taxon>Panicum</taxon>
        <taxon>Panicum sect. Hiantes</taxon>
    </lineage>
</organism>
<name>A0A8T0P404_PANVG</name>
<accession>A0A8T0P404</accession>
<proteinExistence type="predicted"/>
<reference evidence="2" key="1">
    <citation type="submission" date="2020-05" db="EMBL/GenBank/DDBJ databases">
        <title>WGS assembly of Panicum virgatum.</title>
        <authorList>
            <person name="Lovell J.T."/>
            <person name="Jenkins J."/>
            <person name="Shu S."/>
            <person name="Juenger T.E."/>
            <person name="Schmutz J."/>
        </authorList>
    </citation>
    <scope>NUCLEOTIDE SEQUENCE</scope>
    <source>
        <strain evidence="2">AP13</strain>
    </source>
</reference>
<gene>
    <name evidence="2" type="ORF">PVAP13_8NG211902</name>
</gene>
<evidence type="ECO:0000313" key="3">
    <source>
        <dbReference type="Proteomes" id="UP000823388"/>
    </source>
</evidence>
<keyword evidence="3" id="KW-1185">Reference proteome</keyword>
<dbReference type="EMBL" id="CM029052">
    <property type="protein sequence ID" value="KAG2556911.1"/>
    <property type="molecule type" value="Genomic_DNA"/>
</dbReference>
<feature type="region of interest" description="Disordered" evidence="1">
    <location>
        <begin position="1"/>
        <end position="40"/>
    </location>
</feature>
<protein>
    <submittedName>
        <fullName evidence="2">Uncharacterized protein</fullName>
    </submittedName>
</protein>
<dbReference type="AlphaFoldDB" id="A0A8T0P404"/>
<evidence type="ECO:0000256" key="1">
    <source>
        <dbReference type="SAM" id="MobiDB-lite"/>
    </source>
</evidence>
<comment type="caution">
    <text evidence="2">The sequence shown here is derived from an EMBL/GenBank/DDBJ whole genome shotgun (WGS) entry which is preliminary data.</text>
</comment>
<sequence length="89" mass="9295">MNAKDKNSATETPLKTPPKKKARMITPSKGNNTGSGTGTRSVYVHVATPYPSKYVKNLHCSKGVHLQPVTSLCSPAANFAAGPSAPTSL</sequence>